<reference evidence="1" key="1">
    <citation type="submission" date="2015-07" db="EMBL/GenBank/DDBJ databases">
        <title>MeaNS - Measles Nucleotide Surveillance Program.</title>
        <authorList>
            <person name="Tran T."/>
            <person name="Druce J."/>
        </authorList>
    </citation>
    <scope>NUCLEOTIDE SEQUENCE</scope>
    <source>
        <strain evidence="1">UCB-OBI-ISO-001</strain>
        <tissue evidence="1">Gonad</tissue>
    </source>
</reference>
<proteinExistence type="predicted"/>
<dbReference type="InterPro" id="IPR036140">
    <property type="entry name" value="PFN_sf"/>
</dbReference>
<organism evidence="1">
    <name type="scientific">Octopus bimaculoides</name>
    <name type="common">California two-spotted octopus</name>
    <dbReference type="NCBI Taxonomy" id="37653"/>
    <lineage>
        <taxon>Eukaryota</taxon>
        <taxon>Metazoa</taxon>
        <taxon>Spiralia</taxon>
        <taxon>Lophotrochozoa</taxon>
        <taxon>Mollusca</taxon>
        <taxon>Cephalopoda</taxon>
        <taxon>Coleoidea</taxon>
        <taxon>Octopodiformes</taxon>
        <taxon>Octopoda</taxon>
        <taxon>Incirrata</taxon>
        <taxon>Octopodidae</taxon>
        <taxon>Octopus</taxon>
    </lineage>
</organism>
<dbReference type="EMBL" id="KQ425220">
    <property type="protein sequence ID" value="KOF69727.1"/>
    <property type="molecule type" value="Genomic_DNA"/>
</dbReference>
<dbReference type="Pfam" id="PF00235">
    <property type="entry name" value="Profilin"/>
    <property type="match status" value="1"/>
</dbReference>
<dbReference type="SUPFAM" id="SSF55770">
    <property type="entry name" value="Profilin (actin-binding protein)"/>
    <property type="match status" value="1"/>
</dbReference>
<dbReference type="GO" id="GO:0003779">
    <property type="term" value="F:actin binding"/>
    <property type="evidence" value="ECO:0007669"/>
    <property type="project" value="InterPro"/>
</dbReference>
<sequence length="129" mass="14279">MSWSAKIVQILKESKKIKNVAVFDLEGQLLSHFGELLELTPKEIGTLYKCFPRTSSHPVSSVTMDGTTYRLLQVRSDTLIAVHESDLLVCYLLAHGLILAQGSSQDPGSCIYAVTSAWDQVELLHGLLY</sequence>
<gene>
    <name evidence="1" type="ORF">OCBIM_22004169mg</name>
</gene>
<dbReference type="InterPro" id="IPR048278">
    <property type="entry name" value="PFN"/>
</dbReference>
<name>A0A0L8FYA1_OCTBM</name>
<evidence type="ECO:0000313" key="1">
    <source>
        <dbReference type="EMBL" id="KOF69727.1"/>
    </source>
</evidence>
<protein>
    <recommendedName>
        <fullName evidence="2">Profilin</fullName>
    </recommendedName>
</protein>
<dbReference type="AlphaFoldDB" id="A0A0L8FYA1"/>
<dbReference type="Gene3D" id="3.30.450.30">
    <property type="entry name" value="Dynein light chain 2a, cytoplasmic"/>
    <property type="match status" value="1"/>
</dbReference>
<accession>A0A0L8FYA1</accession>
<evidence type="ECO:0008006" key="2">
    <source>
        <dbReference type="Google" id="ProtNLM"/>
    </source>
</evidence>